<dbReference type="RefSeq" id="WP_345663356.1">
    <property type="nucleotide sequence ID" value="NZ_BAABET010000006.1"/>
</dbReference>
<reference evidence="2" key="1">
    <citation type="journal article" date="2019" name="Int. J. Syst. Evol. Microbiol.">
        <title>The Global Catalogue of Microorganisms (GCM) 10K type strain sequencing project: providing services to taxonomists for standard genome sequencing and annotation.</title>
        <authorList>
            <consortium name="The Broad Institute Genomics Platform"/>
            <consortium name="The Broad Institute Genome Sequencing Center for Infectious Disease"/>
            <person name="Wu L."/>
            <person name="Ma J."/>
        </authorList>
    </citation>
    <scope>NUCLEOTIDE SEQUENCE [LARGE SCALE GENOMIC DNA]</scope>
    <source>
        <strain evidence="2">JCM 31290</strain>
    </source>
</reference>
<evidence type="ECO:0000313" key="2">
    <source>
        <dbReference type="Proteomes" id="UP001501115"/>
    </source>
</evidence>
<dbReference type="Proteomes" id="UP001501115">
    <property type="component" value="Unassembled WGS sequence"/>
</dbReference>
<name>A0ABP8GA55_9ACTN</name>
<proteinExistence type="predicted"/>
<evidence type="ECO:0000313" key="1">
    <source>
        <dbReference type="EMBL" id="GAA4320390.1"/>
    </source>
</evidence>
<organism evidence="1 2">
    <name type="scientific">Streptomyces venetus</name>
    <dbReference type="NCBI Taxonomy" id="1701086"/>
    <lineage>
        <taxon>Bacteria</taxon>
        <taxon>Bacillati</taxon>
        <taxon>Actinomycetota</taxon>
        <taxon>Actinomycetes</taxon>
        <taxon>Kitasatosporales</taxon>
        <taxon>Streptomycetaceae</taxon>
        <taxon>Streptomyces</taxon>
    </lineage>
</organism>
<sequence>MNVNHETAQDFDIDSLLSLAEADEALSVEAVAPNRLNSKYALLQESGNN</sequence>
<accession>A0ABP8GA55</accession>
<protein>
    <submittedName>
        <fullName evidence="1">Uncharacterized protein</fullName>
    </submittedName>
</protein>
<dbReference type="EMBL" id="BAABET010000006">
    <property type="protein sequence ID" value="GAA4320390.1"/>
    <property type="molecule type" value="Genomic_DNA"/>
</dbReference>
<gene>
    <name evidence="1" type="ORF">GCM10023086_44690</name>
</gene>
<keyword evidence="2" id="KW-1185">Reference proteome</keyword>
<comment type="caution">
    <text evidence="1">The sequence shown here is derived from an EMBL/GenBank/DDBJ whole genome shotgun (WGS) entry which is preliminary data.</text>
</comment>